<dbReference type="CDD" id="cd00156">
    <property type="entry name" value="REC"/>
    <property type="match status" value="1"/>
</dbReference>
<dbReference type="CDD" id="cd00082">
    <property type="entry name" value="HisKA"/>
    <property type="match status" value="1"/>
</dbReference>
<dbReference type="PROSITE" id="PS50109">
    <property type="entry name" value="HIS_KIN"/>
    <property type="match status" value="1"/>
</dbReference>
<keyword evidence="2" id="KW-1133">Transmembrane helix</keyword>
<proteinExistence type="predicted"/>
<dbReference type="Pfam" id="PF07696">
    <property type="entry name" value="7TMR-DISMED2"/>
    <property type="match status" value="1"/>
</dbReference>
<dbReference type="Pfam" id="PF00072">
    <property type="entry name" value="Response_reg"/>
    <property type="match status" value="1"/>
</dbReference>
<evidence type="ECO:0000313" key="5">
    <source>
        <dbReference type="EMBL" id="KKN41123.1"/>
    </source>
</evidence>
<evidence type="ECO:0000256" key="1">
    <source>
        <dbReference type="ARBA" id="ARBA00022553"/>
    </source>
</evidence>
<name>A0A0F9TI31_9ZZZZ</name>
<dbReference type="PANTHER" id="PTHR43547:SF2">
    <property type="entry name" value="HYBRID SIGNAL TRANSDUCTION HISTIDINE KINASE C"/>
    <property type="match status" value="1"/>
</dbReference>
<dbReference type="EMBL" id="LAZR01001667">
    <property type="protein sequence ID" value="KKN41123.1"/>
    <property type="molecule type" value="Genomic_DNA"/>
</dbReference>
<dbReference type="InterPro" id="IPR001789">
    <property type="entry name" value="Sig_transdc_resp-reg_receiver"/>
</dbReference>
<dbReference type="SMART" id="SM00387">
    <property type="entry name" value="HATPase_c"/>
    <property type="match status" value="1"/>
</dbReference>
<dbReference type="Gene3D" id="2.60.40.2380">
    <property type="match status" value="1"/>
</dbReference>
<dbReference type="PROSITE" id="PS50110">
    <property type="entry name" value="RESPONSE_REGULATORY"/>
    <property type="match status" value="1"/>
</dbReference>
<dbReference type="InterPro" id="IPR003661">
    <property type="entry name" value="HisK_dim/P_dom"/>
</dbReference>
<evidence type="ECO:0008006" key="6">
    <source>
        <dbReference type="Google" id="ProtNLM"/>
    </source>
</evidence>
<keyword evidence="2" id="KW-0812">Transmembrane</keyword>
<dbReference type="Gene3D" id="1.10.287.130">
    <property type="match status" value="1"/>
</dbReference>
<feature type="transmembrane region" description="Helical" evidence="2">
    <location>
        <begin position="346"/>
        <end position="369"/>
    </location>
</feature>
<dbReference type="SMART" id="SM00388">
    <property type="entry name" value="HisKA"/>
    <property type="match status" value="1"/>
</dbReference>
<comment type="caution">
    <text evidence="5">The sequence shown here is derived from an EMBL/GenBank/DDBJ whole genome shotgun (WGS) entry which is preliminary data.</text>
</comment>
<feature type="transmembrane region" description="Helical" evidence="2">
    <location>
        <begin position="197"/>
        <end position="214"/>
    </location>
</feature>
<dbReference type="Pfam" id="PF02518">
    <property type="entry name" value="HATPase_c"/>
    <property type="match status" value="1"/>
</dbReference>
<dbReference type="Gene3D" id="3.30.565.10">
    <property type="entry name" value="Histidine kinase-like ATPase, C-terminal domain"/>
    <property type="match status" value="1"/>
</dbReference>
<evidence type="ECO:0000259" key="4">
    <source>
        <dbReference type="PROSITE" id="PS50110"/>
    </source>
</evidence>
<dbReference type="SMART" id="SM00448">
    <property type="entry name" value="REC"/>
    <property type="match status" value="1"/>
</dbReference>
<dbReference type="PRINTS" id="PR00344">
    <property type="entry name" value="BCTRLSENSOR"/>
</dbReference>
<organism evidence="5">
    <name type="scientific">marine sediment metagenome</name>
    <dbReference type="NCBI Taxonomy" id="412755"/>
    <lineage>
        <taxon>unclassified sequences</taxon>
        <taxon>metagenomes</taxon>
        <taxon>ecological metagenomes</taxon>
    </lineage>
</organism>
<feature type="domain" description="Response regulatory" evidence="4">
    <location>
        <begin position="690"/>
        <end position="805"/>
    </location>
</feature>
<gene>
    <name evidence="5" type="ORF">LCGC14_0726380</name>
</gene>
<dbReference type="InterPro" id="IPR036097">
    <property type="entry name" value="HisK_dim/P_sf"/>
</dbReference>
<dbReference type="InterPro" id="IPR011006">
    <property type="entry name" value="CheY-like_superfamily"/>
</dbReference>
<dbReference type="InterPro" id="IPR011622">
    <property type="entry name" value="7TMR_DISM_rcpt_extracell_dom2"/>
</dbReference>
<dbReference type="InterPro" id="IPR004358">
    <property type="entry name" value="Sig_transdc_His_kin-like_C"/>
</dbReference>
<dbReference type="AlphaFoldDB" id="A0A0F9TI31"/>
<feature type="transmembrane region" description="Helical" evidence="2">
    <location>
        <begin position="256"/>
        <end position="276"/>
    </location>
</feature>
<dbReference type="SUPFAM" id="SSF55874">
    <property type="entry name" value="ATPase domain of HSP90 chaperone/DNA topoisomerase II/histidine kinase"/>
    <property type="match status" value="1"/>
</dbReference>
<dbReference type="SUPFAM" id="SSF47384">
    <property type="entry name" value="Homodimeric domain of signal transducing histidine kinase"/>
    <property type="match status" value="1"/>
</dbReference>
<protein>
    <recommendedName>
        <fullName evidence="6">Histidine kinase</fullName>
    </recommendedName>
</protein>
<dbReference type="Pfam" id="PF00512">
    <property type="entry name" value="HisKA"/>
    <property type="match status" value="1"/>
</dbReference>
<accession>A0A0F9TI31</accession>
<evidence type="ECO:0000256" key="2">
    <source>
        <dbReference type="SAM" id="Phobius"/>
    </source>
</evidence>
<evidence type="ECO:0000259" key="3">
    <source>
        <dbReference type="PROSITE" id="PS50109"/>
    </source>
</evidence>
<dbReference type="PANTHER" id="PTHR43547">
    <property type="entry name" value="TWO-COMPONENT HISTIDINE KINASE"/>
    <property type="match status" value="1"/>
</dbReference>
<keyword evidence="2" id="KW-0472">Membrane</keyword>
<dbReference type="GO" id="GO:0000155">
    <property type="term" value="F:phosphorelay sensor kinase activity"/>
    <property type="evidence" value="ECO:0007669"/>
    <property type="project" value="InterPro"/>
</dbReference>
<dbReference type="InterPro" id="IPR005467">
    <property type="entry name" value="His_kinase_dom"/>
</dbReference>
<dbReference type="Gene3D" id="3.40.50.2300">
    <property type="match status" value="1"/>
</dbReference>
<keyword evidence="1" id="KW-0597">Phosphoprotein</keyword>
<feature type="domain" description="Histidine kinase" evidence="3">
    <location>
        <begin position="450"/>
        <end position="664"/>
    </location>
</feature>
<dbReference type="SUPFAM" id="SSF52172">
    <property type="entry name" value="CheY-like"/>
    <property type="match status" value="1"/>
</dbReference>
<dbReference type="InterPro" id="IPR036890">
    <property type="entry name" value="HATPase_C_sf"/>
</dbReference>
<feature type="transmembrane region" description="Helical" evidence="2">
    <location>
        <begin position="314"/>
        <end position="334"/>
    </location>
</feature>
<sequence length="811" mass="89088">MTKRNWIATCVAIFAAFLLTLSTISQAQTETYSNPYLDLATQPDGSELIEFMQAISGNNAIQSLNDAQSAADWIQPEAGTLSATRRYATTWLKTTLHNSSNQALIRWLAIEPWRLNKVQAYFVDPATGKTLHQTATGLDIPLQNRAVSNGKTIIPIRLNAGQAQQLFLKINSDNLPFISIESWEPVPYSERLTENRIFLAALFAGILTLLLVLAFQLNASLLVTGTWLLVAFIREAEKNGFFTNYLLPSLESYSVNLRVSAAMLSTQLFLATSVFVLGRNYQRGWRNYLIVTGVAAAAMACLTFIVDGSTIRKLGILCLTGYMITWPLIIPAALKTRPASQSSILLMLLLSVYWLITSFLLLGYTFNFYYTAHFAPYRLGIETVTALALILTYSWQQKRQILTAKKALKAQEIESRKSLEQTVKQRTEDLRNALETARKASQAKVNFLGQVTHDLRSPLTAILGYAQLQSVNTVDAQKATQMILDRGMYMKDLIDGLVDYAHGISTASDEPRDIYLIAFIDNLVNHAHIIASKQANRFQFKIETGLPTVIRCSSKQLQRILLNLLDNAAKYTQGGEFSLAVAVAQTSNQPPSLVFRVSDTGCGISSDDLKEIYTPFYQSSESNPGAGLGLAICFELAENLGGHLELESEPGKGTTATCTIPCIVGDERLAAPSLAAVQDLLPTFDAKGQKAWIVEDSQPVSELLDDELTDMGFDVELAATTEAFAQRASGSAPAIIVTDYQLPGASGDEVLRMARAQWPMVPVILLSAVQNSSLRAEESSPTRFSAYLSKPVDRLELRTTVAELCNLAPDA</sequence>
<feature type="transmembrane region" description="Helical" evidence="2">
    <location>
        <begin position="288"/>
        <end position="308"/>
    </location>
</feature>
<dbReference type="InterPro" id="IPR003594">
    <property type="entry name" value="HATPase_dom"/>
</dbReference>
<reference evidence="5" key="1">
    <citation type="journal article" date="2015" name="Nature">
        <title>Complex archaea that bridge the gap between prokaryotes and eukaryotes.</title>
        <authorList>
            <person name="Spang A."/>
            <person name="Saw J.H."/>
            <person name="Jorgensen S.L."/>
            <person name="Zaremba-Niedzwiedzka K."/>
            <person name="Martijn J."/>
            <person name="Lind A.E."/>
            <person name="van Eijk R."/>
            <person name="Schleper C."/>
            <person name="Guy L."/>
            <person name="Ettema T.J."/>
        </authorList>
    </citation>
    <scope>NUCLEOTIDE SEQUENCE</scope>
</reference>